<feature type="chain" id="PRO_5045666031" evidence="11">
    <location>
        <begin position="28"/>
        <end position="435"/>
    </location>
</feature>
<dbReference type="RefSeq" id="XP_072833337.1">
    <property type="nucleotide sequence ID" value="XM_072977236.1"/>
</dbReference>
<dbReference type="Pfam" id="PF01299">
    <property type="entry name" value="Lamp2-like_luminal"/>
    <property type="match status" value="1"/>
</dbReference>
<evidence type="ECO:0000256" key="8">
    <source>
        <dbReference type="PROSITE-ProRule" id="PRU00740"/>
    </source>
</evidence>
<dbReference type="PANTHER" id="PTHR11506">
    <property type="entry name" value="LYSOSOME-ASSOCIATED MEMBRANE GLYCOPROTEIN"/>
    <property type="match status" value="1"/>
</dbReference>
<evidence type="ECO:0000256" key="10">
    <source>
        <dbReference type="SAM" id="Phobius"/>
    </source>
</evidence>
<evidence type="ECO:0000256" key="2">
    <source>
        <dbReference type="ARBA" id="ARBA00022692"/>
    </source>
</evidence>
<feature type="compositionally biased region" description="Polar residues" evidence="9">
    <location>
        <begin position="204"/>
        <end position="218"/>
    </location>
</feature>
<dbReference type="InterPro" id="IPR002000">
    <property type="entry name" value="Lysosome-assoc_membr_glycop"/>
</dbReference>
<reference evidence="15" key="1">
    <citation type="submission" date="2025-08" db="UniProtKB">
        <authorList>
            <consortium name="RefSeq"/>
        </authorList>
    </citation>
    <scope>IDENTIFICATION</scope>
</reference>
<keyword evidence="8" id="KW-1015">Disulfide bond</keyword>
<feature type="signal peptide" evidence="11">
    <location>
        <begin position="1"/>
        <end position="27"/>
    </location>
</feature>
<evidence type="ECO:0000313" key="14">
    <source>
        <dbReference type="Proteomes" id="UP001652642"/>
    </source>
</evidence>
<dbReference type="InterPro" id="IPR048528">
    <property type="entry name" value="Lamp2-like_luminal"/>
</dbReference>
<comment type="subcellular location">
    <subcellularLocation>
        <location evidence="1">Endosome membrane</location>
        <topology evidence="1">Single-pass type I membrane protein</topology>
    </subcellularLocation>
    <subcellularLocation>
        <location evidence="8">Lysosome membrane</location>
        <topology evidence="8">Single-pass type I membrane protein</topology>
    </subcellularLocation>
</comment>
<feature type="transmembrane region" description="Helical" evidence="10">
    <location>
        <begin position="401"/>
        <end position="423"/>
    </location>
</feature>
<feature type="compositionally biased region" description="Low complexity" evidence="9">
    <location>
        <begin position="145"/>
        <end position="155"/>
    </location>
</feature>
<name>A0ABM5EJL3_9SAUR</name>
<keyword evidence="8" id="KW-0458">Lysosome</keyword>
<gene>
    <name evidence="15" type="primary">CD68</name>
</gene>
<dbReference type="Proteomes" id="UP001652642">
    <property type="component" value="Chromosome 6"/>
</dbReference>
<dbReference type="PROSITE" id="PS51407">
    <property type="entry name" value="LAMP_3"/>
    <property type="match status" value="1"/>
</dbReference>
<comment type="caution">
    <text evidence="8">Lacks conserved residue(s) required for the propagation of feature annotation.</text>
</comment>
<keyword evidence="5 10" id="KW-1133">Transmembrane helix</keyword>
<keyword evidence="7" id="KW-0325">Glycoprotein</keyword>
<sequence length="435" mass="48062">MRPPTLPLGWPLWAAGWCILLAASLSAQDEISTVGRKEAGRPPIFPPGSGDGFSEAPLCPHRKKAATLVPSFTKTTTTVPPHPTTHHPITNPTTPRHNMTTQPQKRTTRHPHHTTTHPHTKTHRPHTTTPTPRPHNHTTTHHPHTTTSTPCPHNHTTTHHPHTTTSTPRPHNHTTTHHPHTTTSAPRPHNHTTAAPHSTAPTNGSTTHPPSNQTTAPATSRPHTATPPPTLAPFIEVGNYVVRNGSAVCLRAQTGLQLQVRYTDGAKQQLWGEFAVRPNHTLVRGTCSDKTALLELNFPEGFIFFTFQKNETQNKFYLSRIRANLTYQFPRATETSFAADNASLHEFEAHLGHSYQCQNRTLALADSFRLHAQNERVQAFELKDGQFGEADVCPLPKRSSILPIMVGVLLALLILIVIIAFLVGRRRAHSGYQTL</sequence>
<evidence type="ECO:0000259" key="12">
    <source>
        <dbReference type="Pfam" id="PF01299"/>
    </source>
</evidence>
<keyword evidence="6 8" id="KW-0472">Membrane</keyword>
<keyword evidence="4" id="KW-0967">Endosome</keyword>
<keyword evidence="3 11" id="KW-0732">Signal</keyword>
<evidence type="ECO:0000256" key="7">
    <source>
        <dbReference type="ARBA" id="ARBA00023180"/>
    </source>
</evidence>
<keyword evidence="14" id="KW-1185">Reference proteome</keyword>
<evidence type="ECO:0000313" key="15">
    <source>
        <dbReference type="RefSeq" id="XP_072833337.1"/>
    </source>
</evidence>
<feature type="region of interest" description="Disordered" evidence="9">
    <location>
        <begin position="74"/>
        <end position="231"/>
    </location>
</feature>
<comment type="similarity">
    <text evidence="8">Belongs to the LAMP family.</text>
</comment>
<evidence type="ECO:0000256" key="6">
    <source>
        <dbReference type="ARBA" id="ARBA00023136"/>
    </source>
</evidence>
<evidence type="ECO:0000256" key="4">
    <source>
        <dbReference type="ARBA" id="ARBA00022753"/>
    </source>
</evidence>
<dbReference type="PANTHER" id="PTHR11506:SF2">
    <property type="entry name" value="MACROSIALIN"/>
    <property type="match status" value="1"/>
</dbReference>
<protein>
    <submittedName>
        <fullName evidence="15">Macrosialin isoform X1</fullName>
    </submittedName>
</protein>
<evidence type="ECO:0000256" key="11">
    <source>
        <dbReference type="SAM" id="SignalP"/>
    </source>
</evidence>
<feature type="compositionally biased region" description="Low complexity" evidence="9">
    <location>
        <begin position="181"/>
        <end position="203"/>
    </location>
</feature>
<evidence type="ECO:0000259" key="13">
    <source>
        <dbReference type="Pfam" id="PF21222"/>
    </source>
</evidence>
<dbReference type="PRINTS" id="PR00336">
    <property type="entry name" value="LYSASSOCTDMP"/>
</dbReference>
<evidence type="ECO:0000256" key="5">
    <source>
        <dbReference type="ARBA" id="ARBA00022989"/>
    </source>
</evidence>
<feature type="compositionally biased region" description="Basic residues" evidence="9">
    <location>
        <begin position="106"/>
        <end position="126"/>
    </location>
</feature>
<feature type="disulfide bond" evidence="8">
    <location>
        <begin position="249"/>
        <end position="287"/>
    </location>
</feature>
<feature type="domain" description="Lysosome-associated membrane glycoprotein 2-like luminal" evidence="12">
    <location>
        <begin position="236"/>
        <end position="382"/>
    </location>
</feature>
<organism evidence="14 15">
    <name type="scientific">Pogona vitticeps</name>
    <name type="common">central bearded dragon</name>
    <dbReference type="NCBI Taxonomy" id="103695"/>
    <lineage>
        <taxon>Eukaryota</taxon>
        <taxon>Metazoa</taxon>
        <taxon>Chordata</taxon>
        <taxon>Craniata</taxon>
        <taxon>Vertebrata</taxon>
        <taxon>Euteleostomi</taxon>
        <taxon>Lepidosauria</taxon>
        <taxon>Squamata</taxon>
        <taxon>Bifurcata</taxon>
        <taxon>Unidentata</taxon>
        <taxon>Episquamata</taxon>
        <taxon>Toxicofera</taxon>
        <taxon>Iguania</taxon>
        <taxon>Acrodonta</taxon>
        <taxon>Agamidae</taxon>
        <taxon>Amphibolurinae</taxon>
        <taxon>Pogona</taxon>
    </lineage>
</organism>
<feature type="domain" description="Lysosome-associated membrane glycoprotein 2-like transmembrane" evidence="13">
    <location>
        <begin position="403"/>
        <end position="433"/>
    </location>
</feature>
<dbReference type="InterPro" id="IPR048524">
    <property type="entry name" value="Lamp2-like_TM"/>
</dbReference>
<feature type="compositionally biased region" description="Basic residues" evidence="9">
    <location>
        <begin position="170"/>
        <end position="180"/>
    </location>
</feature>
<evidence type="ECO:0000256" key="1">
    <source>
        <dbReference type="ARBA" id="ARBA00004530"/>
    </source>
</evidence>
<keyword evidence="2 8" id="KW-0812">Transmembrane</keyword>
<dbReference type="Gene3D" id="2.40.160.110">
    <property type="match status" value="1"/>
</dbReference>
<evidence type="ECO:0000256" key="3">
    <source>
        <dbReference type="ARBA" id="ARBA00022729"/>
    </source>
</evidence>
<feature type="compositionally biased region" description="Basic residues" evidence="9">
    <location>
        <begin position="134"/>
        <end position="144"/>
    </location>
</feature>
<accession>A0ABM5EJL3</accession>
<dbReference type="Pfam" id="PF21222">
    <property type="entry name" value="Lamp2_2nd"/>
    <property type="match status" value="1"/>
</dbReference>
<feature type="compositionally biased region" description="Low complexity" evidence="9">
    <location>
        <begin position="86"/>
        <end position="97"/>
    </location>
</feature>
<proteinExistence type="inferred from homology"/>
<evidence type="ECO:0000256" key="9">
    <source>
        <dbReference type="SAM" id="MobiDB-lite"/>
    </source>
</evidence>
<dbReference type="GeneID" id="140701398"/>